<dbReference type="Pfam" id="PF00723">
    <property type="entry name" value="Glyco_hydro_15"/>
    <property type="match status" value="1"/>
</dbReference>
<evidence type="ECO:0000313" key="13">
    <source>
        <dbReference type="EMBL" id="SAI84576.1"/>
    </source>
</evidence>
<evidence type="ECO:0000313" key="4">
    <source>
        <dbReference type="EMBL" id="AKA79604.1"/>
    </source>
</evidence>
<dbReference type="RefSeq" id="WP_009989251.1">
    <property type="nucleotide sequence ID" value="NZ_CP011055.2"/>
</dbReference>
<dbReference type="AlphaFoldDB" id="A0A0E3K136"/>
<dbReference type="Proteomes" id="UP000033106">
    <property type="component" value="Chromosome"/>
</dbReference>
<reference evidence="17" key="2">
    <citation type="submission" date="2016-04" db="EMBL/GenBank/DDBJ databases">
        <authorList>
            <person name="Shah S.A."/>
            <person name="Garrett R.A."/>
        </authorList>
    </citation>
    <scope>NUCLEOTIDE SEQUENCE [LARGE SCALE GENOMIC DNA]</scope>
    <source>
        <strain evidence="17">ATCC 35091 / DSM 1616 / JCM 8930 / NBRC 15331 / P1</strain>
    </source>
</reference>
<accession>A0A0E3K136</accession>
<evidence type="ECO:0000313" key="15">
    <source>
        <dbReference type="Proteomes" id="UP000033085"/>
    </source>
</evidence>
<organism evidence="4 16">
    <name type="scientific">Saccharolobus solfataricus</name>
    <name type="common">Sulfolobus solfataricus</name>
    <dbReference type="NCBI Taxonomy" id="2287"/>
    <lineage>
        <taxon>Archaea</taxon>
        <taxon>Thermoproteota</taxon>
        <taxon>Thermoprotei</taxon>
        <taxon>Sulfolobales</taxon>
        <taxon>Sulfolobaceae</taxon>
        <taxon>Saccharolobus</taxon>
    </lineage>
</organism>
<evidence type="ECO:0000313" key="17">
    <source>
        <dbReference type="Proteomes" id="UP000076770"/>
    </source>
</evidence>
<evidence type="ECO:0000313" key="7">
    <source>
        <dbReference type="EMBL" id="AZF73935.1"/>
    </source>
</evidence>
<dbReference type="Proteomes" id="UP000282269">
    <property type="component" value="Chromosome"/>
</dbReference>
<dbReference type="EMBL" id="CP011057">
    <property type="protein sequence ID" value="AKA79604.1"/>
    <property type="molecule type" value="Genomic_DNA"/>
</dbReference>
<dbReference type="OrthoDB" id="36362at2157"/>
<evidence type="ECO:0000313" key="25">
    <source>
        <dbReference type="Proteomes" id="UP000594632"/>
    </source>
</evidence>
<dbReference type="EMBL" id="CP033236">
    <property type="protein sequence ID" value="AZF71315.1"/>
    <property type="molecule type" value="Genomic_DNA"/>
</dbReference>
<dbReference type="GeneID" id="1455229"/>
<dbReference type="Proteomes" id="UP000273194">
    <property type="component" value="Chromosome"/>
</dbReference>
<dbReference type="OMA" id="WAIANHY"/>
<dbReference type="Proteomes" id="UP000267993">
    <property type="component" value="Chromosome"/>
</dbReference>
<dbReference type="InterPro" id="IPR011613">
    <property type="entry name" value="GH15-like"/>
</dbReference>
<proteinExistence type="predicted"/>
<dbReference type="GO" id="GO:0004553">
    <property type="term" value="F:hydrolase activity, hydrolyzing O-glycosyl compounds"/>
    <property type="evidence" value="ECO:0007669"/>
    <property type="project" value="UniProtKB-ARBA"/>
</dbReference>
<evidence type="ECO:0000259" key="1">
    <source>
        <dbReference type="Pfam" id="PF00723"/>
    </source>
</evidence>
<evidence type="ECO:0000313" key="11">
    <source>
        <dbReference type="EMBL" id="AZF84346.1"/>
    </source>
</evidence>
<evidence type="ECO:0000313" key="2">
    <source>
        <dbReference type="EMBL" id="AKA74214.1"/>
    </source>
</evidence>
<dbReference type="InterPro" id="IPR008928">
    <property type="entry name" value="6-hairpin_glycosidase_sf"/>
</dbReference>
<dbReference type="EMBL" id="CP033241">
    <property type="protein sequence ID" value="AZF84346.1"/>
    <property type="molecule type" value="Genomic_DNA"/>
</dbReference>
<dbReference type="KEGG" id="ssoa:SULA_2000"/>
<dbReference type="Gene3D" id="1.50.10.10">
    <property type="match status" value="1"/>
</dbReference>
<dbReference type="PANTHER" id="PTHR31616:SF13">
    <property type="entry name" value="GLUCAN 1,4-ALPHA-GLUCOSIDASE"/>
    <property type="match status" value="1"/>
</dbReference>
<dbReference type="Proteomes" id="UP000033057">
    <property type="component" value="Chromosome"/>
</dbReference>
<dbReference type="KEGG" id="ssol:SULB_2001"/>
<dbReference type="EMBL" id="CP033238">
    <property type="protein sequence ID" value="AZF76558.1"/>
    <property type="molecule type" value="Genomic_DNA"/>
</dbReference>
<evidence type="ECO:0000313" key="6">
    <source>
        <dbReference type="EMBL" id="AZF71315.1"/>
    </source>
</evidence>
<reference evidence="18 19" key="4">
    <citation type="journal article" date="2018" name="Proc. Natl. Acad. Sci. U.S.A.">
        <title>Nonmutational mechanism of inheritance in the Archaeon Sulfolobus solfataricus.</title>
        <authorList>
            <person name="Payne S."/>
            <person name="McCarthy S."/>
            <person name="Johnson T."/>
            <person name="North E."/>
            <person name="Blum P."/>
        </authorList>
    </citation>
    <scope>NUCLEOTIDE SEQUENCE [LARGE SCALE GENOMIC DNA]</scope>
    <source>
        <strain evidence="6 18">SARC-H</strain>
        <strain evidence="7 22">SARC-I</strain>
        <strain evidence="9 23">SARC-N</strain>
        <strain evidence="10 24">SARC-O</strain>
        <strain evidence="11 19">SUL120</strain>
        <strain evidence="5 20">SULG</strain>
        <strain evidence="8 21">SULM</strain>
    </source>
</reference>
<dbReference type="Proteomes" id="UP000278715">
    <property type="component" value="Chromosome"/>
</dbReference>
<dbReference type="EMBL" id="CP033235">
    <property type="protein sequence ID" value="AZF68695.1"/>
    <property type="molecule type" value="Genomic_DNA"/>
</dbReference>
<reference evidence="4" key="5">
    <citation type="submission" date="2018-10" db="EMBL/GenBank/DDBJ databases">
        <authorList>
            <person name="McCarthy S."/>
            <person name="Gradnigo J."/>
            <person name="Johnson T."/>
            <person name="Payne S."/>
            <person name="Lipzen A."/>
            <person name="Schackwitz W."/>
            <person name="Martin J."/>
            <person name="Moriyama E."/>
            <person name="Blum P."/>
        </authorList>
    </citation>
    <scope>NUCLEOTIDE SEQUENCE</scope>
    <source>
        <strain evidence="2">SARC-B</strain>
        <strain evidence="3">SARC-C</strain>
        <strain evidence="4">SULA</strain>
    </source>
</reference>
<reference evidence="13" key="3">
    <citation type="submission" date="2016-04" db="EMBL/GenBank/DDBJ databases">
        <authorList>
            <person name="Evans L.H."/>
            <person name="Alamgir A."/>
            <person name="Owens N."/>
            <person name="Weber N.D."/>
            <person name="Virtaneva K."/>
            <person name="Barbian K."/>
            <person name="Babar A."/>
            <person name="Rosenke K."/>
        </authorList>
    </citation>
    <scope>NUCLEOTIDE SEQUENCE</scope>
    <source>
        <strain evidence="13">P1</strain>
    </source>
</reference>
<evidence type="ECO:0000313" key="10">
    <source>
        <dbReference type="EMBL" id="AZF81771.1"/>
    </source>
</evidence>
<evidence type="ECO:0000313" key="19">
    <source>
        <dbReference type="Proteomes" id="UP000269431"/>
    </source>
</evidence>
<dbReference type="Proteomes" id="UP000275843">
    <property type="component" value="Chromosome"/>
</dbReference>
<dbReference type="EMBL" id="CP033237">
    <property type="protein sequence ID" value="AZF73935.1"/>
    <property type="molecule type" value="Genomic_DNA"/>
</dbReference>
<dbReference type="InterPro" id="IPR012341">
    <property type="entry name" value="6hp_glycosidase-like_sf"/>
</dbReference>
<protein>
    <submittedName>
        <fullName evidence="13">Glucan 1,3-alpha-glucosidase</fullName>
    </submittedName>
    <submittedName>
        <fullName evidence="4">Glycoside hydrolase family 15 protein</fullName>
    </submittedName>
</protein>
<dbReference type="GeneID" id="44129922"/>
<dbReference type="Proteomes" id="UP000033085">
    <property type="component" value="Chromosome"/>
</dbReference>
<dbReference type="Proteomes" id="UP000594632">
    <property type="component" value="Chromosome"/>
</dbReference>
<dbReference type="Proteomes" id="UP000269431">
    <property type="component" value="Chromosome"/>
</dbReference>
<dbReference type="KEGG" id="ssof:SULC_1999"/>
<sequence length="622" mass="72053">MRVSSIGNGRMLINFDEKGRIVDIYYPYIGMENQTSGNPIRLAIWDKDKKVASLDEDWETTVLYIDEANMVEIRSDVKELGLSLLSYNFLDSDDPIYMSIVKIANNENNSRNIKVFFIHDINLYSNPFGDTAFYDPLSLSIIHYKSKRYLAFKVFTTVSTLSEYNIGKGDLIGDIYDGNLGLNGIENGDVNSSMGIEINIDPNSYLKLYYVIVADRNLEGLRQKIRKINFANVETSFTLTYMFWRNWLKKNKLFRNNLMQDIKRVYDVSLFVIRNHMDVNGSIIASSDFSFVKIYGDSYQYCWPRDAAIAAYALDLAGYKELALKHFQFISNIANSEGFLYHKYNPNTTLASSWHPWYYKGKRIYPIQEDETALEVWAIASHYEKYEDIDEILPLYKKFVKPALKFMMSFMEEGLPKPSFDLWEERYGIHIYTVSTVYGALTKGAKLAYDVGDEILSEDLSDTSGLLKGMVLKRMTYNGRFVRRIDEENNQDLTVDSSLYAPFFFGLVNANDKIMINTINEIESRLTVNGGIIRYENDMYQRRKKQPNPWIITTLWLSEYYATINDKNKANEYIKWVINRALPTGFLPEQVDPETFEPTSVTPLVWSHAEFIIAINKLLNHI</sequence>
<evidence type="ECO:0000313" key="21">
    <source>
        <dbReference type="Proteomes" id="UP000273443"/>
    </source>
</evidence>
<dbReference type="Proteomes" id="UP000273443">
    <property type="component" value="Chromosome"/>
</dbReference>
<evidence type="ECO:0000313" key="5">
    <source>
        <dbReference type="EMBL" id="AZF68695.1"/>
    </source>
</evidence>
<reference evidence="12 25" key="6">
    <citation type="journal article" date="2020" name="Nat. Commun.">
        <title>The structures of two archaeal type IV pili illuminate evolutionary relationships.</title>
        <authorList>
            <person name="Wang F."/>
            <person name="Baquero D.P."/>
            <person name="Su Z."/>
            <person name="Beltran L.C."/>
            <person name="Prangishvili D."/>
            <person name="Krupovic M."/>
            <person name="Egelman E.H."/>
        </authorList>
    </citation>
    <scope>NUCLEOTIDE SEQUENCE [LARGE SCALE GENOMIC DNA]</scope>
    <source>
        <strain evidence="12 25">POZ149</strain>
    </source>
</reference>
<dbReference type="SMR" id="A0A0E3K136"/>
<dbReference type="SUPFAM" id="SSF48208">
    <property type="entry name" value="Six-hairpin glycosidases"/>
    <property type="match status" value="1"/>
</dbReference>
<evidence type="ECO:0000313" key="20">
    <source>
        <dbReference type="Proteomes" id="UP000273194"/>
    </source>
</evidence>
<evidence type="ECO:0000313" key="16">
    <source>
        <dbReference type="Proteomes" id="UP000033106"/>
    </source>
</evidence>
<dbReference type="EMBL" id="CP033239">
    <property type="protein sequence ID" value="AZF79166.1"/>
    <property type="molecule type" value="Genomic_DNA"/>
</dbReference>
<evidence type="ECO:0000313" key="22">
    <source>
        <dbReference type="Proteomes" id="UP000275843"/>
    </source>
</evidence>
<keyword evidence="4" id="KW-0378">Hydrolase</keyword>
<evidence type="ECO:0000313" key="12">
    <source>
        <dbReference type="EMBL" id="QPG51161.1"/>
    </source>
</evidence>
<dbReference type="Proteomes" id="UP000076770">
    <property type="component" value="Chromosome i"/>
</dbReference>
<dbReference type="PANTHER" id="PTHR31616">
    <property type="entry name" value="TREHALASE"/>
    <property type="match status" value="1"/>
</dbReference>
<evidence type="ECO:0000313" key="9">
    <source>
        <dbReference type="EMBL" id="AZF79166.1"/>
    </source>
</evidence>
<evidence type="ECO:0000313" key="23">
    <source>
        <dbReference type="Proteomes" id="UP000278715"/>
    </source>
</evidence>
<evidence type="ECO:0000313" key="14">
    <source>
        <dbReference type="Proteomes" id="UP000033057"/>
    </source>
</evidence>
<feature type="domain" description="GH15-like" evidence="1">
    <location>
        <begin position="280"/>
        <end position="566"/>
    </location>
</feature>
<reference evidence="14 15" key="1">
    <citation type="journal article" date="2015" name="Genome Announc.">
        <title>Complete Genome Sequence of Sulfolobus solfataricus Strain 98/2 and Evolved Derivatives.</title>
        <authorList>
            <person name="McCarthy S."/>
            <person name="Gradnigo J."/>
            <person name="Johnson T."/>
            <person name="Payne S."/>
            <person name="Lipzen A."/>
            <person name="Martin J."/>
            <person name="Schackwitz W."/>
            <person name="Moriyama E."/>
            <person name="Blum P."/>
        </authorList>
    </citation>
    <scope>NUCLEOTIDE SEQUENCE [LARGE SCALE GENOMIC DNA]</scope>
    <source>
        <strain evidence="14">98/2 SULC</strain>
        <strain evidence="2">SARC-B</strain>
        <strain evidence="3">SARC-C</strain>
        <strain evidence="4 16">SULA</strain>
        <strain evidence="15">SULB</strain>
    </source>
</reference>
<dbReference type="EMBL" id="LT549890">
    <property type="protein sequence ID" value="SAI84576.1"/>
    <property type="molecule type" value="Genomic_DNA"/>
</dbReference>
<dbReference type="EMBL" id="CP050869">
    <property type="protein sequence ID" value="QPG51161.1"/>
    <property type="molecule type" value="Genomic_DNA"/>
</dbReference>
<dbReference type="EMBL" id="CP011055">
    <property type="protein sequence ID" value="AKA74214.1"/>
    <property type="molecule type" value="Genomic_DNA"/>
</dbReference>
<dbReference type="EMBL" id="CP011056">
    <property type="protein sequence ID" value="AKA76912.1"/>
    <property type="molecule type" value="Genomic_DNA"/>
</dbReference>
<evidence type="ECO:0000313" key="24">
    <source>
        <dbReference type="Proteomes" id="UP000282269"/>
    </source>
</evidence>
<dbReference type="EMBL" id="CP033240">
    <property type="protein sequence ID" value="AZF81771.1"/>
    <property type="molecule type" value="Genomic_DNA"/>
</dbReference>
<gene>
    <name evidence="12" type="ORF">HFC64_16225</name>
    <name evidence="13" type="ORF">SSOP1_1022</name>
    <name evidence="4" type="ORF">SULA_2000</name>
    <name evidence="2" type="ORF">SULB_2001</name>
    <name evidence="3" type="ORF">SULC_1999</name>
    <name evidence="5" type="ORF">SULG_10065</name>
    <name evidence="6" type="ORF">SULH_10065</name>
    <name evidence="7" type="ORF">SULI_10065</name>
    <name evidence="8" type="ORF">SULM_10055</name>
    <name evidence="9" type="ORF">SULN_10055</name>
    <name evidence="10" type="ORF">SULO_10065</name>
    <name evidence="11" type="ORF">SULZ_10000</name>
</gene>
<dbReference type="PATRIC" id="fig|2287.6.peg.2048"/>
<evidence type="ECO:0000313" key="8">
    <source>
        <dbReference type="EMBL" id="AZF76558.1"/>
    </source>
</evidence>
<dbReference type="GO" id="GO:0005975">
    <property type="term" value="P:carbohydrate metabolic process"/>
    <property type="evidence" value="ECO:0007669"/>
    <property type="project" value="InterPro"/>
</dbReference>
<evidence type="ECO:0000313" key="3">
    <source>
        <dbReference type="EMBL" id="AKA76912.1"/>
    </source>
</evidence>
<evidence type="ECO:0000313" key="18">
    <source>
        <dbReference type="Proteomes" id="UP000267993"/>
    </source>
</evidence>
<name>A0A0E3K136_SACSO</name>